<comment type="caution">
    <text evidence="3">The sequence shown here is derived from an EMBL/GenBank/DDBJ whole genome shotgun (WGS) entry which is preliminary data.</text>
</comment>
<dbReference type="Proteomes" id="UP000269001">
    <property type="component" value="Unassembled WGS sequence"/>
</dbReference>
<evidence type="ECO:0000313" key="3">
    <source>
        <dbReference type="EMBL" id="RKG32010.1"/>
    </source>
</evidence>
<dbReference type="RefSeq" id="WP_120370851.1">
    <property type="nucleotide sequence ID" value="NZ_RAXU01000017.1"/>
</dbReference>
<proteinExistence type="predicted"/>
<feature type="compositionally biased region" description="Polar residues" evidence="1">
    <location>
        <begin position="50"/>
        <end position="60"/>
    </location>
</feature>
<dbReference type="GO" id="GO:0009279">
    <property type="term" value="C:cell outer membrane"/>
    <property type="evidence" value="ECO:0007669"/>
    <property type="project" value="InterPro"/>
</dbReference>
<evidence type="ECO:0000313" key="4">
    <source>
        <dbReference type="Proteomes" id="UP000269001"/>
    </source>
</evidence>
<dbReference type="GO" id="GO:0006878">
    <property type="term" value="P:intracellular copper ion homeostasis"/>
    <property type="evidence" value="ECO:0007669"/>
    <property type="project" value="InterPro"/>
</dbReference>
<feature type="signal peptide" evidence="2">
    <location>
        <begin position="1"/>
        <end position="24"/>
    </location>
</feature>
<feature type="chain" id="PRO_5017198845" evidence="2">
    <location>
        <begin position="25"/>
        <end position="292"/>
    </location>
</feature>
<reference evidence="3 4" key="1">
    <citation type="submission" date="2018-09" db="EMBL/GenBank/DDBJ databases">
        <title>The draft genome of Acinetobacter spp. strains.</title>
        <authorList>
            <person name="Qin J."/>
            <person name="Feng Y."/>
            <person name="Zong Z."/>
        </authorList>
    </citation>
    <scope>NUCLEOTIDE SEQUENCE [LARGE SCALE GENOMIC DNA]</scope>
    <source>
        <strain evidence="3 4">WCHAc060096</strain>
    </source>
</reference>
<dbReference type="Pfam" id="PF05275">
    <property type="entry name" value="CopB"/>
    <property type="match status" value="1"/>
</dbReference>
<dbReference type="AlphaFoldDB" id="A0A3A8EMN5"/>
<protein>
    <submittedName>
        <fullName evidence="3">Copper resistance protein B</fullName>
    </submittedName>
</protein>
<name>A0A3A8EMN5_9GAMM</name>
<dbReference type="GO" id="GO:0005507">
    <property type="term" value="F:copper ion binding"/>
    <property type="evidence" value="ECO:0007669"/>
    <property type="project" value="InterPro"/>
</dbReference>
<accession>A0A3A8EMN5</accession>
<feature type="compositionally biased region" description="Basic and acidic residues" evidence="1">
    <location>
        <begin position="66"/>
        <end position="78"/>
    </location>
</feature>
<feature type="region of interest" description="Disordered" evidence="1">
    <location>
        <begin position="49"/>
        <end position="78"/>
    </location>
</feature>
<evidence type="ECO:0000256" key="2">
    <source>
        <dbReference type="SAM" id="SignalP"/>
    </source>
</evidence>
<keyword evidence="4" id="KW-1185">Reference proteome</keyword>
<gene>
    <name evidence="3" type="ORF">D7V21_12800</name>
</gene>
<evidence type="ECO:0000256" key="1">
    <source>
        <dbReference type="SAM" id="MobiDB-lite"/>
    </source>
</evidence>
<dbReference type="InterPro" id="IPR036709">
    <property type="entry name" value="Autotransporte_beta_dom_sf"/>
</dbReference>
<keyword evidence="2" id="KW-0732">Signal</keyword>
<dbReference type="SUPFAM" id="SSF103515">
    <property type="entry name" value="Autotransporter"/>
    <property type="match status" value="1"/>
</dbReference>
<sequence>MHSTKLMNMLVFSGGLTLSSWAFAHEGHDMMMANMPMSNMQHHAEMQMPETDTSMENHQIPSDVSFDDHSDHDHRHEHGGQIYQATKLDNQWRLDKHGQGEFSTELETWIGTDENKLFIKAHHEKSESQKADYAISALYSRNIAEFWDAQAGLRYRSVAFDTHRQEAVDAAFGLHGLAPYFFETDAYLYVGQDQHISLSLETERDLLLTQKLITQPYISADVLIRDESDYAQKTGLSSLQMGIQTRYEINKKVMPFVDVAYRYEKGDRETSRQVATGSESGWLYGVGISFKF</sequence>
<dbReference type="InterPro" id="IPR007939">
    <property type="entry name" value="Cu-R_B_prcur"/>
</dbReference>
<dbReference type="EMBL" id="RAXU01000017">
    <property type="protein sequence ID" value="RKG32010.1"/>
    <property type="molecule type" value="Genomic_DNA"/>
</dbReference>
<organism evidence="3 4">
    <name type="scientific">Acinetobacter guerrae</name>
    <dbReference type="NCBI Taxonomy" id="1843371"/>
    <lineage>
        <taxon>Bacteria</taxon>
        <taxon>Pseudomonadati</taxon>
        <taxon>Pseudomonadota</taxon>
        <taxon>Gammaproteobacteria</taxon>
        <taxon>Moraxellales</taxon>
        <taxon>Moraxellaceae</taxon>
        <taxon>Acinetobacter</taxon>
    </lineage>
</organism>